<dbReference type="RefSeq" id="WP_106890781.1">
    <property type="nucleotide sequence ID" value="NZ_CP027860.1"/>
</dbReference>
<dbReference type="KEGG" id="xba:C7S18_06415"/>
<evidence type="ECO:0000313" key="3">
    <source>
        <dbReference type="Proteomes" id="UP000241074"/>
    </source>
</evidence>
<proteinExistence type="predicted"/>
<feature type="chain" id="PRO_5015109448" evidence="1">
    <location>
        <begin position="25"/>
        <end position="86"/>
    </location>
</feature>
<evidence type="ECO:0000313" key="2">
    <source>
        <dbReference type="EMBL" id="AVP96856.1"/>
    </source>
</evidence>
<reference evidence="2 3" key="2">
    <citation type="submission" date="2018-03" db="EMBL/GenBank/DDBJ databases">
        <authorList>
            <person name="Keele B.F."/>
        </authorList>
    </citation>
    <scope>NUCLEOTIDE SEQUENCE [LARGE SCALE GENOMIC DNA]</scope>
    <source>
        <strain evidence="2 3">D13</strain>
    </source>
</reference>
<gene>
    <name evidence="2" type="ORF">C7S18_06415</name>
</gene>
<feature type="signal peptide" evidence="1">
    <location>
        <begin position="1"/>
        <end position="24"/>
    </location>
</feature>
<sequence>MKSFKTAFASIIACSAFAAAPALAATYTYGTGYASSYNDAYQLAVADAGDTCTLLGGTPTNYVQVTGNYYAGGYFTVSVRRFCKGV</sequence>
<dbReference type="AlphaFoldDB" id="A0A2P1PPT5"/>
<evidence type="ECO:0000256" key="1">
    <source>
        <dbReference type="SAM" id="SignalP"/>
    </source>
</evidence>
<dbReference type="Proteomes" id="UP000241074">
    <property type="component" value="Chromosome"/>
</dbReference>
<accession>A0A2P1PPT5</accession>
<organism evidence="2 3">
    <name type="scientific">Ahniella affigens</name>
    <dbReference type="NCBI Taxonomy" id="2021234"/>
    <lineage>
        <taxon>Bacteria</taxon>
        <taxon>Pseudomonadati</taxon>
        <taxon>Pseudomonadota</taxon>
        <taxon>Gammaproteobacteria</taxon>
        <taxon>Lysobacterales</taxon>
        <taxon>Rhodanobacteraceae</taxon>
        <taxon>Ahniella</taxon>
    </lineage>
</organism>
<keyword evidence="3" id="KW-1185">Reference proteome</keyword>
<dbReference type="EMBL" id="CP027860">
    <property type="protein sequence ID" value="AVP96856.1"/>
    <property type="molecule type" value="Genomic_DNA"/>
</dbReference>
<name>A0A2P1PPT5_9GAMM</name>
<protein>
    <submittedName>
        <fullName evidence="2">Uncharacterized protein</fullName>
    </submittedName>
</protein>
<reference evidence="2 3" key="1">
    <citation type="submission" date="2018-03" db="EMBL/GenBank/DDBJ databases">
        <title>Ahniella affigens gen. nov., sp. nov., a gammaproteobacterium isolated from sandy soil near a stream.</title>
        <authorList>
            <person name="Ko Y."/>
            <person name="Kim J.-H."/>
        </authorList>
    </citation>
    <scope>NUCLEOTIDE SEQUENCE [LARGE SCALE GENOMIC DNA]</scope>
    <source>
        <strain evidence="2 3">D13</strain>
    </source>
</reference>
<keyword evidence="1" id="KW-0732">Signal</keyword>